<gene>
    <name evidence="3" type="ORF">OWO01_02630</name>
</gene>
<accession>A0A9J6R900</accession>
<dbReference type="SUPFAM" id="SSF53448">
    <property type="entry name" value="Nucleotide-diphospho-sugar transferases"/>
    <property type="match status" value="1"/>
</dbReference>
<sequence length="389" mass="45224">MTTISVIMPTYNNETFISQAIDSILNQTFQDFELIIVDDGSKDRTTDIVQNYVDTYPSKLKLIKHANNRGAAEARNTGIKQSTTDILMLADSDDVQGPNRIEALYQGLKGYDLVFNECLMIDHNNQPLNNIKSYPAYLTNQNIVTEMLKRNHFWSSLVMLRKTDDVFFDSSLPSAEDFELFLRLFLKGYKFNIVYEKLTLYRIHPNNLSGDTGKAQHSIAEVLKRLDLERLKLALLNNHPKIIVYEATAAAYMWREDYNQAISLLEKNDLTIEGFFMLAVCYYKQNQLDDSLIIFNKLRKSSNNLAIKNNYIVIRTLRTKERDQAFPELNQILAKEPNYIDAKYNLTCLIEDRLSDLRITERLLREQITVAQHYKSGDFNERENNYFRS</sequence>
<evidence type="ECO:0000313" key="3">
    <source>
        <dbReference type="EMBL" id="MCZ0702104.1"/>
    </source>
</evidence>
<reference evidence="3" key="1">
    <citation type="submission" date="2022-11" db="EMBL/GenBank/DDBJ databases">
        <title>WGS of Natronobacillus azotifigens 24KS-1, an anaerobic diazotrophic haloalkaliphile from soda-rich habitats.</title>
        <authorList>
            <person name="Sorokin D.Y."/>
            <person name="Merkel A.Y."/>
        </authorList>
    </citation>
    <scope>NUCLEOTIDE SEQUENCE</scope>
    <source>
        <strain evidence="3">24KS-1</strain>
    </source>
</reference>
<evidence type="ECO:0000256" key="1">
    <source>
        <dbReference type="ARBA" id="ARBA00006739"/>
    </source>
</evidence>
<dbReference type="PANTHER" id="PTHR22916">
    <property type="entry name" value="GLYCOSYLTRANSFERASE"/>
    <property type="match status" value="1"/>
</dbReference>
<organism evidence="3 4">
    <name type="scientific">Natronobacillus azotifigens</name>
    <dbReference type="NCBI Taxonomy" id="472978"/>
    <lineage>
        <taxon>Bacteria</taxon>
        <taxon>Bacillati</taxon>
        <taxon>Bacillota</taxon>
        <taxon>Bacilli</taxon>
        <taxon>Bacillales</taxon>
        <taxon>Bacillaceae</taxon>
        <taxon>Natronobacillus</taxon>
    </lineage>
</organism>
<protein>
    <submittedName>
        <fullName evidence="3">Glycosyltransferase</fullName>
        <ecNumber evidence="3">2.4.-.-</ecNumber>
    </submittedName>
</protein>
<keyword evidence="4" id="KW-1185">Reference proteome</keyword>
<dbReference type="InterPro" id="IPR029044">
    <property type="entry name" value="Nucleotide-diphossugar_trans"/>
</dbReference>
<dbReference type="SUPFAM" id="SSF48452">
    <property type="entry name" value="TPR-like"/>
    <property type="match status" value="1"/>
</dbReference>
<keyword evidence="3" id="KW-0328">Glycosyltransferase</keyword>
<feature type="domain" description="Glycosyltransferase 2-like" evidence="2">
    <location>
        <begin position="5"/>
        <end position="124"/>
    </location>
</feature>
<proteinExistence type="inferred from homology"/>
<dbReference type="Gene3D" id="3.90.550.10">
    <property type="entry name" value="Spore Coat Polysaccharide Biosynthesis Protein SpsA, Chain A"/>
    <property type="match status" value="1"/>
</dbReference>
<dbReference type="InterPro" id="IPR001173">
    <property type="entry name" value="Glyco_trans_2-like"/>
</dbReference>
<dbReference type="PANTHER" id="PTHR22916:SF3">
    <property type="entry name" value="UDP-GLCNAC:BETAGAL BETA-1,3-N-ACETYLGLUCOSAMINYLTRANSFERASE-LIKE PROTEIN 1"/>
    <property type="match status" value="1"/>
</dbReference>
<dbReference type="EC" id="2.4.-.-" evidence="3"/>
<dbReference type="RefSeq" id="WP_268778872.1">
    <property type="nucleotide sequence ID" value="NZ_JAPRAT010000003.1"/>
</dbReference>
<name>A0A9J6R900_9BACI</name>
<keyword evidence="3" id="KW-0808">Transferase</keyword>
<comment type="similarity">
    <text evidence="1">Belongs to the glycosyltransferase 2 family.</text>
</comment>
<dbReference type="InterPro" id="IPR011990">
    <property type="entry name" value="TPR-like_helical_dom_sf"/>
</dbReference>
<evidence type="ECO:0000313" key="4">
    <source>
        <dbReference type="Proteomes" id="UP001084197"/>
    </source>
</evidence>
<dbReference type="Pfam" id="PF00535">
    <property type="entry name" value="Glycos_transf_2"/>
    <property type="match status" value="1"/>
</dbReference>
<evidence type="ECO:0000259" key="2">
    <source>
        <dbReference type="Pfam" id="PF00535"/>
    </source>
</evidence>
<dbReference type="GO" id="GO:0016758">
    <property type="term" value="F:hexosyltransferase activity"/>
    <property type="evidence" value="ECO:0007669"/>
    <property type="project" value="UniProtKB-ARBA"/>
</dbReference>
<dbReference type="AlphaFoldDB" id="A0A9J6R900"/>
<dbReference type="Proteomes" id="UP001084197">
    <property type="component" value="Unassembled WGS sequence"/>
</dbReference>
<comment type="caution">
    <text evidence="3">The sequence shown here is derived from an EMBL/GenBank/DDBJ whole genome shotgun (WGS) entry which is preliminary data.</text>
</comment>
<dbReference type="Gene3D" id="1.25.40.10">
    <property type="entry name" value="Tetratricopeptide repeat domain"/>
    <property type="match status" value="1"/>
</dbReference>
<dbReference type="EMBL" id="JAPRAT010000003">
    <property type="protein sequence ID" value="MCZ0702104.1"/>
    <property type="molecule type" value="Genomic_DNA"/>
</dbReference>